<name>A0A6J6WKZ2_9ZZZZ</name>
<keyword evidence="1" id="KW-1133">Transmembrane helix</keyword>
<sequence length="397" mass="44484">MALRFKTLLVLAVLASLLSFAKFSHCEGSNWATPDQYIHACYSDLPSLFGARGLDKHVWPYASDKNSVEYPVLTGLVMFATSGLVETPLSYFNLNAFLLALIFIFLVLLTAKLKPEFSYLLPVAPAMLASLYINWDLWAIITMMLAIYWFDRKAYLYSSLALGISIATKFLPIFLLFPIIFILWRSNRVKELIKYVVITALVWIGINVPFVLTTPTGWWRFYKLNIERVADWGSLWLALNQLGVGLTNLNYLSLLLLLIGLAAIALFLFEIKNTPTLASVAFIVLAVVMVASKVYSPQYVLWLTPLAVIALTNKKDLYAFWLWQSVEVMYHVAIWQHLAVVTGAHFGLPQGGYAALTLLRSAGSLYLVGVLAKRALQARNTQGSAFDLLFEASKAYP</sequence>
<reference evidence="2" key="1">
    <citation type="submission" date="2020-05" db="EMBL/GenBank/DDBJ databases">
        <authorList>
            <person name="Chiriac C."/>
            <person name="Salcher M."/>
            <person name="Ghai R."/>
            <person name="Kavagutti S V."/>
        </authorList>
    </citation>
    <scope>NUCLEOTIDE SEQUENCE</scope>
</reference>
<keyword evidence="1" id="KW-0472">Membrane</keyword>
<accession>A0A6J6WKZ2</accession>
<dbReference type="EMBL" id="CAFARE010000009">
    <property type="protein sequence ID" value="CAB4838306.1"/>
    <property type="molecule type" value="Genomic_DNA"/>
</dbReference>
<feature type="transmembrane region" description="Helical" evidence="1">
    <location>
        <begin position="156"/>
        <end position="183"/>
    </location>
</feature>
<feature type="transmembrane region" description="Helical" evidence="1">
    <location>
        <begin position="195"/>
        <end position="212"/>
    </location>
</feature>
<feature type="transmembrane region" description="Helical" evidence="1">
    <location>
        <begin position="249"/>
        <end position="269"/>
    </location>
</feature>
<evidence type="ECO:0000313" key="2">
    <source>
        <dbReference type="EMBL" id="CAB4783873.1"/>
    </source>
</evidence>
<gene>
    <name evidence="2" type="ORF">UFOPK2942_00939</name>
    <name evidence="3" type="ORF">UFOPK3232_00430</name>
</gene>
<proteinExistence type="predicted"/>
<protein>
    <submittedName>
        <fullName evidence="2">Unannotated protein</fullName>
    </submittedName>
</protein>
<keyword evidence="1" id="KW-0812">Transmembrane</keyword>
<feature type="transmembrane region" description="Helical" evidence="1">
    <location>
        <begin position="91"/>
        <end position="111"/>
    </location>
</feature>
<evidence type="ECO:0000256" key="1">
    <source>
        <dbReference type="SAM" id="Phobius"/>
    </source>
</evidence>
<feature type="transmembrane region" description="Helical" evidence="1">
    <location>
        <begin position="123"/>
        <end position="150"/>
    </location>
</feature>
<feature type="transmembrane region" description="Helical" evidence="1">
    <location>
        <begin position="276"/>
        <end position="295"/>
    </location>
</feature>
<feature type="transmembrane region" description="Helical" evidence="1">
    <location>
        <begin position="353"/>
        <end position="372"/>
    </location>
</feature>
<dbReference type="AlphaFoldDB" id="A0A6J6WKZ2"/>
<organism evidence="2">
    <name type="scientific">freshwater metagenome</name>
    <dbReference type="NCBI Taxonomy" id="449393"/>
    <lineage>
        <taxon>unclassified sequences</taxon>
        <taxon>metagenomes</taxon>
        <taxon>ecological metagenomes</taxon>
    </lineage>
</organism>
<dbReference type="EMBL" id="CAFAAA010000031">
    <property type="protein sequence ID" value="CAB4783873.1"/>
    <property type="molecule type" value="Genomic_DNA"/>
</dbReference>
<evidence type="ECO:0000313" key="3">
    <source>
        <dbReference type="EMBL" id="CAB4838306.1"/>
    </source>
</evidence>